<gene>
    <name evidence="3" type="ORF">KTT_45140</name>
</gene>
<evidence type="ECO:0000313" key="3">
    <source>
        <dbReference type="EMBL" id="GCE14655.1"/>
    </source>
</evidence>
<dbReference type="InterPro" id="IPR035439">
    <property type="entry name" value="UPF0145_dom_sf"/>
</dbReference>
<keyword evidence="4" id="KW-1185">Reference proteome</keyword>
<dbReference type="PANTHER" id="PTHR34068:SF2">
    <property type="entry name" value="UPF0145 PROTEIN SCO3412"/>
    <property type="match status" value="1"/>
</dbReference>
<organism evidence="3 4">
    <name type="scientific">Tengunoibacter tsumagoiensis</name>
    <dbReference type="NCBI Taxonomy" id="2014871"/>
    <lineage>
        <taxon>Bacteria</taxon>
        <taxon>Bacillati</taxon>
        <taxon>Chloroflexota</taxon>
        <taxon>Ktedonobacteria</taxon>
        <taxon>Ktedonobacterales</taxon>
        <taxon>Dictyobacteraceae</taxon>
        <taxon>Tengunoibacter</taxon>
    </lineage>
</organism>
<sequence length="120" mass="13114">MYQEQATEHNIHYFVTTANQLEGYRIVKTLGIVRGIVVRSRSIAGTLGAALQTLAGGDITLFTELCEHTRSDAYERMIQHAIQQGANAIIAVRYDATELTQGVTEVLCYGTAVVIEAQQG</sequence>
<evidence type="ECO:0000313" key="4">
    <source>
        <dbReference type="Proteomes" id="UP000287352"/>
    </source>
</evidence>
<accession>A0A402A6L2</accession>
<dbReference type="OrthoDB" id="9796448at2"/>
<dbReference type="Gene3D" id="3.30.110.70">
    <property type="entry name" value="Hypothetical protein apc22750. Chain B"/>
    <property type="match status" value="1"/>
</dbReference>
<dbReference type="InterPro" id="IPR002765">
    <property type="entry name" value="UPF0145_YbjQ-like"/>
</dbReference>
<proteinExistence type="inferred from homology"/>
<dbReference type="RefSeq" id="WP_126582206.1">
    <property type="nucleotide sequence ID" value="NZ_BIFR01000002.1"/>
</dbReference>
<dbReference type="EMBL" id="BIFR01000002">
    <property type="protein sequence ID" value="GCE14655.1"/>
    <property type="molecule type" value="Genomic_DNA"/>
</dbReference>
<name>A0A402A6L2_9CHLR</name>
<evidence type="ECO:0000256" key="1">
    <source>
        <dbReference type="ARBA" id="ARBA00010751"/>
    </source>
</evidence>
<comment type="caution">
    <text evidence="3">The sequence shown here is derived from an EMBL/GenBank/DDBJ whole genome shotgun (WGS) entry which is preliminary data.</text>
</comment>
<dbReference type="Pfam" id="PF01906">
    <property type="entry name" value="YbjQ_1"/>
    <property type="match status" value="1"/>
</dbReference>
<protein>
    <recommendedName>
        <fullName evidence="2">UPF0145 protein KTT_45140</fullName>
    </recommendedName>
</protein>
<dbReference type="HAMAP" id="MF_00338">
    <property type="entry name" value="UPF0145"/>
    <property type="match status" value="1"/>
</dbReference>
<dbReference type="AlphaFoldDB" id="A0A402A6L2"/>
<reference evidence="4" key="1">
    <citation type="submission" date="2018-12" db="EMBL/GenBank/DDBJ databases">
        <title>Tengunoibacter tsumagoiensis gen. nov., sp. nov., Dictyobacter kobayashii sp. nov., D. alpinus sp. nov., and D. joshuensis sp. nov. and description of Dictyobacteraceae fam. nov. within the order Ktedonobacterales isolated from Tengu-no-mugimeshi.</title>
        <authorList>
            <person name="Wang C.M."/>
            <person name="Zheng Y."/>
            <person name="Sakai Y."/>
            <person name="Toyoda A."/>
            <person name="Minakuchi Y."/>
            <person name="Abe K."/>
            <person name="Yokota A."/>
            <person name="Yabe S."/>
        </authorList>
    </citation>
    <scope>NUCLEOTIDE SEQUENCE [LARGE SCALE GENOMIC DNA]</scope>
    <source>
        <strain evidence="4">Uno3</strain>
    </source>
</reference>
<evidence type="ECO:0000256" key="2">
    <source>
        <dbReference type="HAMAP-Rule" id="MF_00338"/>
    </source>
</evidence>
<dbReference type="PANTHER" id="PTHR34068">
    <property type="entry name" value="UPF0145 PROTEIN YBJQ"/>
    <property type="match status" value="1"/>
</dbReference>
<dbReference type="SUPFAM" id="SSF117782">
    <property type="entry name" value="YbjQ-like"/>
    <property type="match status" value="1"/>
</dbReference>
<dbReference type="Proteomes" id="UP000287352">
    <property type="component" value="Unassembled WGS sequence"/>
</dbReference>
<comment type="similarity">
    <text evidence="1 2">Belongs to the UPF0145 family.</text>
</comment>